<reference evidence="6" key="1">
    <citation type="journal article" date="2015" name="Nature">
        <title>Complex archaea that bridge the gap between prokaryotes and eukaryotes.</title>
        <authorList>
            <person name="Spang A."/>
            <person name="Saw J.H."/>
            <person name="Jorgensen S.L."/>
            <person name="Zaremba-Niedzwiedzka K."/>
            <person name="Martijn J."/>
            <person name="Lind A.E."/>
            <person name="van Eijk R."/>
            <person name="Schleper C."/>
            <person name="Guy L."/>
            <person name="Ettema T.J."/>
        </authorList>
    </citation>
    <scope>NUCLEOTIDE SEQUENCE</scope>
</reference>
<sequence>MVNDKMNRVRLKMGRSSKKGPFIVPELLKKIEAMNKTGKKTVIKTWSRSSTIFPQMVGHTLAVHNGKRFIPVYITEDMVGHKLGEFSPTRIFRVHGAHTERITALK</sequence>
<dbReference type="EMBL" id="LAZR01023232">
    <property type="protein sequence ID" value="KKL79216.1"/>
    <property type="molecule type" value="Genomic_DNA"/>
</dbReference>
<organism evidence="6">
    <name type="scientific">marine sediment metagenome</name>
    <dbReference type="NCBI Taxonomy" id="412755"/>
    <lineage>
        <taxon>unclassified sequences</taxon>
        <taxon>metagenomes</taxon>
        <taxon>ecological metagenomes</taxon>
    </lineage>
</organism>
<dbReference type="PIRSF" id="PIRSF002144">
    <property type="entry name" value="Ribosomal_S19"/>
    <property type="match status" value="1"/>
</dbReference>
<dbReference type="GO" id="GO:0019843">
    <property type="term" value="F:rRNA binding"/>
    <property type="evidence" value="ECO:0007669"/>
    <property type="project" value="UniProtKB-KW"/>
</dbReference>
<dbReference type="InterPro" id="IPR023575">
    <property type="entry name" value="Ribosomal_uS19_SF"/>
</dbReference>
<comment type="similarity">
    <text evidence="1">Belongs to the universal ribosomal protein uS19 family.</text>
</comment>
<dbReference type="FunFam" id="3.30.860.10:FF:000001">
    <property type="entry name" value="30S ribosomal protein S19"/>
    <property type="match status" value="1"/>
</dbReference>
<keyword evidence="4" id="KW-0689">Ribosomal protein</keyword>
<evidence type="ECO:0008006" key="7">
    <source>
        <dbReference type="Google" id="ProtNLM"/>
    </source>
</evidence>
<dbReference type="Pfam" id="PF00203">
    <property type="entry name" value="Ribosomal_S19"/>
    <property type="match status" value="1"/>
</dbReference>
<evidence type="ECO:0000313" key="6">
    <source>
        <dbReference type="EMBL" id="KKL79216.1"/>
    </source>
</evidence>
<name>A0A0F9FL41_9ZZZZ</name>
<dbReference type="AlphaFoldDB" id="A0A0F9FL41"/>
<dbReference type="PANTHER" id="PTHR11880:SF8">
    <property type="entry name" value="SMALL RIBOSOMAL SUBUNIT PROTEIN US19M"/>
    <property type="match status" value="1"/>
</dbReference>
<evidence type="ECO:0000256" key="5">
    <source>
        <dbReference type="ARBA" id="ARBA00023274"/>
    </source>
</evidence>
<dbReference type="SUPFAM" id="SSF54570">
    <property type="entry name" value="Ribosomal protein S19"/>
    <property type="match status" value="1"/>
</dbReference>
<dbReference type="GO" id="GO:0006412">
    <property type="term" value="P:translation"/>
    <property type="evidence" value="ECO:0007669"/>
    <property type="project" value="InterPro"/>
</dbReference>
<dbReference type="PANTHER" id="PTHR11880">
    <property type="entry name" value="RIBOSOMAL PROTEIN S19P FAMILY MEMBER"/>
    <property type="match status" value="1"/>
</dbReference>
<accession>A0A0F9FL41</accession>
<dbReference type="PRINTS" id="PR00975">
    <property type="entry name" value="RIBOSOMALS19"/>
</dbReference>
<dbReference type="GO" id="GO:0003735">
    <property type="term" value="F:structural constituent of ribosome"/>
    <property type="evidence" value="ECO:0007669"/>
    <property type="project" value="InterPro"/>
</dbReference>
<dbReference type="HAMAP" id="MF_00531">
    <property type="entry name" value="Ribosomal_uS19"/>
    <property type="match status" value="1"/>
</dbReference>
<evidence type="ECO:0000256" key="3">
    <source>
        <dbReference type="ARBA" id="ARBA00022884"/>
    </source>
</evidence>
<keyword evidence="2" id="KW-0699">rRNA-binding</keyword>
<evidence type="ECO:0000256" key="2">
    <source>
        <dbReference type="ARBA" id="ARBA00022730"/>
    </source>
</evidence>
<dbReference type="InterPro" id="IPR005732">
    <property type="entry name" value="Ribosomal_uS19_bac-type"/>
</dbReference>
<comment type="caution">
    <text evidence="6">The sequence shown here is derived from an EMBL/GenBank/DDBJ whole genome shotgun (WGS) entry which is preliminary data.</text>
</comment>
<evidence type="ECO:0000256" key="1">
    <source>
        <dbReference type="ARBA" id="ARBA00007345"/>
    </source>
</evidence>
<protein>
    <recommendedName>
        <fullName evidence="7">30S ribosomal protein S19</fullName>
    </recommendedName>
</protein>
<keyword evidence="3" id="KW-0694">RNA-binding</keyword>
<evidence type="ECO:0000256" key="4">
    <source>
        <dbReference type="ARBA" id="ARBA00022980"/>
    </source>
</evidence>
<dbReference type="InterPro" id="IPR002222">
    <property type="entry name" value="Ribosomal_uS19"/>
</dbReference>
<dbReference type="Gene3D" id="3.30.860.10">
    <property type="entry name" value="30s Ribosomal Protein S19, Chain A"/>
    <property type="match status" value="1"/>
</dbReference>
<dbReference type="GO" id="GO:0000028">
    <property type="term" value="P:ribosomal small subunit assembly"/>
    <property type="evidence" value="ECO:0007669"/>
    <property type="project" value="TreeGrafter"/>
</dbReference>
<dbReference type="GO" id="GO:0005737">
    <property type="term" value="C:cytoplasm"/>
    <property type="evidence" value="ECO:0007669"/>
    <property type="project" value="UniProtKB-ARBA"/>
</dbReference>
<proteinExistence type="inferred from homology"/>
<dbReference type="InterPro" id="IPR020934">
    <property type="entry name" value="Ribosomal_uS19_CS"/>
</dbReference>
<dbReference type="PROSITE" id="PS00323">
    <property type="entry name" value="RIBOSOMAL_S19"/>
    <property type="match status" value="1"/>
</dbReference>
<keyword evidence="5" id="KW-0687">Ribonucleoprotein</keyword>
<dbReference type="GO" id="GO:0015935">
    <property type="term" value="C:small ribosomal subunit"/>
    <property type="evidence" value="ECO:0007669"/>
    <property type="project" value="InterPro"/>
</dbReference>
<gene>
    <name evidence="6" type="ORF">LCGC14_2017030</name>
</gene>
<dbReference type="NCBIfam" id="TIGR01050">
    <property type="entry name" value="rpsS_bact"/>
    <property type="match status" value="1"/>
</dbReference>